<comment type="caution">
    <text evidence="2">The sequence shown here is derived from an EMBL/GenBank/DDBJ whole genome shotgun (WGS) entry which is preliminary data.</text>
</comment>
<feature type="compositionally biased region" description="Basic and acidic residues" evidence="1">
    <location>
        <begin position="23"/>
        <end position="35"/>
    </location>
</feature>
<reference evidence="2 3" key="1">
    <citation type="submission" date="2019-03" db="EMBL/GenBank/DDBJ databases">
        <title>First draft genome of Liparis tanakae, snailfish: a comprehensive survey of snailfish specific genes.</title>
        <authorList>
            <person name="Kim W."/>
            <person name="Song I."/>
            <person name="Jeong J.-H."/>
            <person name="Kim D."/>
            <person name="Kim S."/>
            <person name="Ryu S."/>
            <person name="Song J.Y."/>
            <person name="Lee S.K."/>
        </authorList>
    </citation>
    <scope>NUCLEOTIDE SEQUENCE [LARGE SCALE GENOMIC DNA]</scope>
    <source>
        <tissue evidence="2">Muscle</tissue>
    </source>
</reference>
<gene>
    <name evidence="2" type="ORF">EYF80_045728</name>
</gene>
<name>A0A4Z2FSU5_9TELE</name>
<organism evidence="2 3">
    <name type="scientific">Liparis tanakae</name>
    <name type="common">Tanaka's snailfish</name>
    <dbReference type="NCBI Taxonomy" id="230148"/>
    <lineage>
        <taxon>Eukaryota</taxon>
        <taxon>Metazoa</taxon>
        <taxon>Chordata</taxon>
        <taxon>Craniata</taxon>
        <taxon>Vertebrata</taxon>
        <taxon>Euteleostomi</taxon>
        <taxon>Actinopterygii</taxon>
        <taxon>Neopterygii</taxon>
        <taxon>Teleostei</taxon>
        <taxon>Neoteleostei</taxon>
        <taxon>Acanthomorphata</taxon>
        <taxon>Eupercaria</taxon>
        <taxon>Perciformes</taxon>
        <taxon>Cottioidei</taxon>
        <taxon>Cottales</taxon>
        <taxon>Liparidae</taxon>
        <taxon>Liparis</taxon>
    </lineage>
</organism>
<dbReference type="AlphaFoldDB" id="A0A4Z2FSU5"/>
<accession>A0A4Z2FSU5</accession>
<dbReference type="EMBL" id="SRLO01000925">
    <property type="protein sequence ID" value="TNN44071.1"/>
    <property type="molecule type" value="Genomic_DNA"/>
</dbReference>
<proteinExistence type="predicted"/>
<protein>
    <submittedName>
        <fullName evidence="2">Uncharacterized protein</fullName>
    </submittedName>
</protein>
<evidence type="ECO:0000313" key="2">
    <source>
        <dbReference type="EMBL" id="TNN44071.1"/>
    </source>
</evidence>
<keyword evidence="3" id="KW-1185">Reference proteome</keyword>
<sequence>MGAAVAERNPEPLGAAQCDVDAKLPRRTQHAEGQQRPHPSLVGPVHEGREVFHPAVGVWVLEEHPAHIFPGEVHLMRKLQHRLHPDVAATRRLLDFYRAE</sequence>
<evidence type="ECO:0000313" key="3">
    <source>
        <dbReference type="Proteomes" id="UP000314294"/>
    </source>
</evidence>
<dbReference type="Proteomes" id="UP000314294">
    <property type="component" value="Unassembled WGS sequence"/>
</dbReference>
<evidence type="ECO:0000256" key="1">
    <source>
        <dbReference type="SAM" id="MobiDB-lite"/>
    </source>
</evidence>
<feature type="region of interest" description="Disordered" evidence="1">
    <location>
        <begin position="23"/>
        <end position="45"/>
    </location>
</feature>